<evidence type="ECO:0000313" key="9">
    <source>
        <dbReference type="EMBL" id="GID58303.1"/>
    </source>
</evidence>
<dbReference type="InterPro" id="IPR001343">
    <property type="entry name" value="Hemolysn_Ca-bd"/>
</dbReference>
<reference evidence="9 10" key="1">
    <citation type="submission" date="2021-01" db="EMBL/GenBank/DDBJ databases">
        <title>Whole genome shotgun sequence of Actinoplanes couchii NBRC 106145.</title>
        <authorList>
            <person name="Komaki H."/>
            <person name="Tamura T."/>
        </authorList>
    </citation>
    <scope>NUCLEOTIDE SEQUENCE [LARGE SCALE GENOMIC DNA]</scope>
    <source>
        <strain evidence="9 10">NBRC 106145</strain>
    </source>
</reference>
<evidence type="ECO:0000256" key="4">
    <source>
        <dbReference type="ARBA" id="ARBA00022656"/>
    </source>
</evidence>
<feature type="compositionally biased region" description="Basic and acidic residues" evidence="8">
    <location>
        <begin position="182"/>
        <end position="193"/>
    </location>
</feature>
<keyword evidence="7" id="KW-0472">Membrane</keyword>
<evidence type="ECO:0000256" key="8">
    <source>
        <dbReference type="SAM" id="MobiDB-lite"/>
    </source>
</evidence>
<dbReference type="PROSITE" id="PS00330">
    <property type="entry name" value="HEMOLYSIN_CALCIUM"/>
    <property type="match status" value="3"/>
</dbReference>
<dbReference type="EMBL" id="BOMG01000083">
    <property type="protein sequence ID" value="GID58303.1"/>
    <property type="molecule type" value="Genomic_DNA"/>
</dbReference>
<comment type="subcellular location">
    <subcellularLocation>
        <location evidence="1">Membrane</location>
    </subcellularLocation>
    <subcellularLocation>
        <location evidence="2">Secreted</location>
    </subcellularLocation>
</comment>
<evidence type="ECO:0000256" key="6">
    <source>
        <dbReference type="ARBA" id="ARBA00023026"/>
    </source>
</evidence>
<evidence type="ECO:0000313" key="10">
    <source>
        <dbReference type="Proteomes" id="UP000612282"/>
    </source>
</evidence>
<keyword evidence="10" id="KW-1185">Reference proteome</keyword>
<dbReference type="PRINTS" id="PR01488">
    <property type="entry name" value="RTXTOXINA"/>
</dbReference>
<name>A0ABQ3XIG9_9ACTN</name>
<dbReference type="InterPro" id="IPR003995">
    <property type="entry name" value="RTX_toxin_determinant-A"/>
</dbReference>
<keyword evidence="6" id="KW-0843">Virulence</keyword>
<dbReference type="PANTHER" id="PTHR38340:SF1">
    <property type="entry name" value="S-LAYER PROTEIN"/>
    <property type="match status" value="1"/>
</dbReference>
<organism evidence="9 10">
    <name type="scientific">Actinoplanes couchii</name>
    <dbReference type="NCBI Taxonomy" id="403638"/>
    <lineage>
        <taxon>Bacteria</taxon>
        <taxon>Bacillati</taxon>
        <taxon>Actinomycetota</taxon>
        <taxon>Actinomycetes</taxon>
        <taxon>Micromonosporales</taxon>
        <taxon>Micromonosporaceae</taxon>
        <taxon>Actinoplanes</taxon>
    </lineage>
</organism>
<comment type="caution">
    <text evidence="9">The sequence shown here is derived from an EMBL/GenBank/DDBJ whole genome shotgun (WGS) entry which is preliminary data.</text>
</comment>
<keyword evidence="5" id="KW-0677">Repeat</keyword>
<proteinExistence type="predicted"/>
<evidence type="ECO:0000256" key="5">
    <source>
        <dbReference type="ARBA" id="ARBA00022737"/>
    </source>
</evidence>
<dbReference type="InterPro" id="IPR018511">
    <property type="entry name" value="Hemolysin-typ_Ca-bd_CS"/>
</dbReference>
<evidence type="ECO:0000256" key="7">
    <source>
        <dbReference type="ARBA" id="ARBA00023136"/>
    </source>
</evidence>
<dbReference type="Proteomes" id="UP000612282">
    <property type="component" value="Unassembled WGS sequence"/>
</dbReference>
<evidence type="ECO:0000256" key="3">
    <source>
        <dbReference type="ARBA" id="ARBA00022525"/>
    </source>
</evidence>
<evidence type="ECO:0008006" key="11">
    <source>
        <dbReference type="Google" id="ProtNLM"/>
    </source>
</evidence>
<keyword evidence="3" id="KW-0964">Secreted</keyword>
<dbReference type="InterPro" id="IPR050557">
    <property type="entry name" value="RTX_toxin/Mannuronan_C5-epim"/>
</dbReference>
<dbReference type="InterPro" id="IPR011049">
    <property type="entry name" value="Serralysin-like_metalloprot_C"/>
</dbReference>
<dbReference type="PRINTS" id="PR00313">
    <property type="entry name" value="CABNDNGRPT"/>
</dbReference>
<dbReference type="SUPFAM" id="SSF51120">
    <property type="entry name" value="beta-Roll"/>
    <property type="match status" value="2"/>
</dbReference>
<feature type="region of interest" description="Disordered" evidence="8">
    <location>
        <begin position="154"/>
        <end position="193"/>
    </location>
</feature>
<dbReference type="Gene3D" id="2.150.10.10">
    <property type="entry name" value="Serralysin-like metalloprotease, C-terminal"/>
    <property type="match status" value="2"/>
</dbReference>
<accession>A0ABQ3XIG9</accession>
<dbReference type="RefSeq" id="WP_203802252.1">
    <property type="nucleotide sequence ID" value="NZ_BAAAQE010000006.1"/>
</dbReference>
<gene>
    <name evidence="9" type="ORF">Aco03nite_067070</name>
</gene>
<keyword evidence="4" id="KW-0800">Toxin</keyword>
<dbReference type="Pfam" id="PF00353">
    <property type="entry name" value="HemolysinCabind"/>
    <property type="match status" value="4"/>
</dbReference>
<evidence type="ECO:0000256" key="2">
    <source>
        <dbReference type="ARBA" id="ARBA00004613"/>
    </source>
</evidence>
<dbReference type="PANTHER" id="PTHR38340">
    <property type="entry name" value="S-LAYER PROTEIN"/>
    <property type="match status" value="1"/>
</dbReference>
<protein>
    <recommendedName>
        <fullName evidence="11">Hemolysin-type calcium-binding region</fullName>
    </recommendedName>
</protein>
<evidence type="ECO:0000256" key="1">
    <source>
        <dbReference type="ARBA" id="ARBA00004370"/>
    </source>
</evidence>
<sequence>MSRIAFRTRAGIALLGGIAVIGGLATPAQAASGGRASVDFGIEGPRVLLVAGSGLINNVVVTRSGNTITLDDRVTITAGPGCTAVPGDVTKVTCTDVKPIGLIQLELGSGNDSATNRTSVQSLMDGGTGDDTLRGGSGHDTLYGGSGADRLWGNGGPDGLVGESGNDTLYGGAGSDFLEGGKGNDKEYGGSGKDRFSQFDQGKAADADLMSGGSGFDTVSYYGTRAITAGSDRGKRNDGRKGEHDTLLGIEGINGAGGDDKIYGTGKADVLRGFGGNDLLVGNGGNDRLEGGAGKDRLIGGPGKDVLIQ</sequence>